<protein>
    <submittedName>
        <fullName evidence="10">Cationic amino acid transporter C-terminal domain-containing protein</fullName>
    </submittedName>
</protein>
<evidence type="ECO:0000256" key="6">
    <source>
        <dbReference type="SAM" id="MobiDB-lite"/>
    </source>
</evidence>
<feature type="transmembrane region" description="Helical" evidence="7">
    <location>
        <begin position="362"/>
        <end position="383"/>
    </location>
</feature>
<feature type="transmembrane region" description="Helical" evidence="7">
    <location>
        <begin position="94"/>
        <end position="115"/>
    </location>
</feature>
<evidence type="ECO:0000313" key="9">
    <source>
        <dbReference type="Proteomes" id="UP000887575"/>
    </source>
</evidence>
<dbReference type="InterPro" id="IPR002293">
    <property type="entry name" value="AA/rel_permease1"/>
</dbReference>
<dbReference type="PANTHER" id="PTHR43243:SF4">
    <property type="entry name" value="CATIONIC AMINO ACID TRANSPORTER 4"/>
    <property type="match status" value="1"/>
</dbReference>
<evidence type="ECO:0000256" key="7">
    <source>
        <dbReference type="SAM" id="Phobius"/>
    </source>
</evidence>
<reference evidence="10" key="1">
    <citation type="submission" date="2024-02" db="UniProtKB">
        <authorList>
            <consortium name="WormBaseParasite"/>
        </authorList>
    </citation>
    <scope>IDENTIFICATION</scope>
</reference>
<dbReference type="Proteomes" id="UP000887575">
    <property type="component" value="Unassembled WGS sequence"/>
</dbReference>
<feature type="transmembrane region" description="Helical" evidence="7">
    <location>
        <begin position="61"/>
        <end position="82"/>
    </location>
</feature>
<dbReference type="Pfam" id="PF13906">
    <property type="entry name" value="AA_permease_C"/>
    <property type="match status" value="1"/>
</dbReference>
<dbReference type="Gene3D" id="1.20.1740.10">
    <property type="entry name" value="Amino acid/polyamine transporter I"/>
    <property type="match status" value="1"/>
</dbReference>
<keyword evidence="3 7" id="KW-0812">Transmembrane</keyword>
<keyword evidence="5 7" id="KW-0472">Membrane</keyword>
<evidence type="ECO:0000256" key="3">
    <source>
        <dbReference type="ARBA" id="ARBA00022692"/>
    </source>
</evidence>
<feature type="transmembrane region" description="Helical" evidence="7">
    <location>
        <begin position="312"/>
        <end position="341"/>
    </location>
</feature>
<sequence>MRLVTYWERFFRRKHITPGCLETQLKRNLSTLDITLLGVGHMIGAGIYVLTGAVVRNTAGPSIVLSFLLAGFASLLSALCYAEFGARFPKAGSAYTYAYIGVGELWAFVIGWNIVLEHMLGAAAVARSWSAYLDSLLNNRIRNITENEFGVIDSTVFGEYLDFVAFLVVILVAIFVALGSKTSTMFNNIFTLINMVVITIVVGYGMSFADFSLWTGQTSSGDSKFFPYGFQGMLAGAASCFFAYIGFDGLATAGEEAKNPSRSIPLATFISMSIVTLAYILMSASLTLMIPYNVVHPSAAFADAFELKGATVARFAVSLGALCGMTTSLVGGMFALPRCVYAMAQDGLLFSFLAKVNDRTKVPVNAVIIFSLMVAVIALLFDIETLVEFLSIGTLLAYSIVSLCVMILRYQPAPIEGSPGKGLDHGGRVYNWVPMSSFINSLHAGQSIVWALIVMTISFFAIGLCFSTGFFKQGVLGAIVTGLALTISIFSFLLVAVHRQNRQQLAFKVHFVPVVPSLSLFINIQMMLHLAPITWLRLAVWMVIGMAIYLLYGIRHSAEERILAGARFTKSKTYETMSGHHNDDDDGGTVGTIGIEHFGEKDEKNVLPDRPSTSQSTSTGAYSNPVVDLEKIDST</sequence>
<feature type="transmembrane region" description="Helical" evidence="7">
    <location>
        <begin position="266"/>
        <end position="292"/>
    </location>
</feature>
<name>A0AAF3ENB5_9BILA</name>
<accession>A0AAF3ENB5</accession>
<dbReference type="AlphaFoldDB" id="A0AAF3ENB5"/>
<comment type="subcellular location">
    <subcellularLocation>
        <location evidence="1">Membrane</location>
        <topology evidence="1">Multi-pass membrane protein</topology>
    </subcellularLocation>
</comment>
<evidence type="ECO:0000256" key="4">
    <source>
        <dbReference type="ARBA" id="ARBA00022989"/>
    </source>
</evidence>
<organism evidence="9 10">
    <name type="scientific">Mesorhabditis belari</name>
    <dbReference type="NCBI Taxonomy" id="2138241"/>
    <lineage>
        <taxon>Eukaryota</taxon>
        <taxon>Metazoa</taxon>
        <taxon>Ecdysozoa</taxon>
        <taxon>Nematoda</taxon>
        <taxon>Chromadorea</taxon>
        <taxon>Rhabditida</taxon>
        <taxon>Rhabditina</taxon>
        <taxon>Rhabditomorpha</taxon>
        <taxon>Rhabditoidea</taxon>
        <taxon>Rhabditidae</taxon>
        <taxon>Mesorhabditinae</taxon>
        <taxon>Mesorhabditis</taxon>
    </lineage>
</organism>
<evidence type="ECO:0000259" key="8">
    <source>
        <dbReference type="Pfam" id="PF13906"/>
    </source>
</evidence>
<feature type="transmembrane region" description="Helical" evidence="7">
    <location>
        <begin position="160"/>
        <end position="178"/>
    </location>
</feature>
<feature type="compositionally biased region" description="Polar residues" evidence="6">
    <location>
        <begin position="611"/>
        <end position="622"/>
    </location>
</feature>
<dbReference type="GO" id="GO:0015171">
    <property type="term" value="F:amino acid transmembrane transporter activity"/>
    <property type="evidence" value="ECO:0007669"/>
    <property type="project" value="TreeGrafter"/>
</dbReference>
<feature type="region of interest" description="Disordered" evidence="6">
    <location>
        <begin position="600"/>
        <end position="635"/>
    </location>
</feature>
<evidence type="ECO:0000256" key="5">
    <source>
        <dbReference type="ARBA" id="ARBA00023136"/>
    </source>
</evidence>
<evidence type="ECO:0000256" key="2">
    <source>
        <dbReference type="ARBA" id="ARBA00022448"/>
    </source>
</evidence>
<feature type="transmembrane region" description="Helical" evidence="7">
    <location>
        <begin position="225"/>
        <end position="245"/>
    </location>
</feature>
<feature type="transmembrane region" description="Helical" evidence="7">
    <location>
        <begin position="509"/>
        <end position="528"/>
    </location>
</feature>
<dbReference type="Pfam" id="PF13520">
    <property type="entry name" value="AA_permease_2"/>
    <property type="match status" value="1"/>
</dbReference>
<dbReference type="PANTHER" id="PTHR43243">
    <property type="entry name" value="INNER MEMBRANE TRANSPORTER YGJI-RELATED"/>
    <property type="match status" value="1"/>
</dbReference>
<feature type="transmembrane region" description="Helical" evidence="7">
    <location>
        <begin position="389"/>
        <end position="408"/>
    </location>
</feature>
<keyword evidence="4 7" id="KW-1133">Transmembrane helix</keyword>
<evidence type="ECO:0000256" key="1">
    <source>
        <dbReference type="ARBA" id="ARBA00004141"/>
    </source>
</evidence>
<feature type="transmembrane region" description="Helical" evidence="7">
    <location>
        <begin position="34"/>
        <end position="55"/>
    </location>
</feature>
<keyword evidence="2" id="KW-0813">Transport</keyword>
<dbReference type="FunFam" id="1.20.1740.10:FF:000010">
    <property type="entry name" value="probable cationic amino acid transporter"/>
    <property type="match status" value="1"/>
</dbReference>
<dbReference type="GO" id="GO:0005886">
    <property type="term" value="C:plasma membrane"/>
    <property type="evidence" value="ECO:0007669"/>
    <property type="project" value="TreeGrafter"/>
</dbReference>
<feature type="transmembrane region" description="Helical" evidence="7">
    <location>
        <begin position="476"/>
        <end position="497"/>
    </location>
</feature>
<evidence type="ECO:0000313" key="10">
    <source>
        <dbReference type="WBParaSite" id="MBELARI_LOCUS15545"/>
    </source>
</evidence>
<feature type="domain" description="Cationic amino acid transporter C-terminal" evidence="8">
    <location>
        <begin position="507"/>
        <end position="557"/>
    </location>
</feature>
<feature type="transmembrane region" description="Helical" evidence="7">
    <location>
        <begin position="448"/>
        <end position="470"/>
    </location>
</feature>
<dbReference type="InterPro" id="IPR029485">
    <property type="entry name" value="CAT_C"/>
</dbReference>
<dbReference type="WBParaSite" id="MBELARI_LOCUS15545">
    <property type="protein sequence ID" value="MBELARI_LOCUS15545"/>
    <property type="gene ID" value="MBELARI_LOCUS15545"/>
</dbReference>
<proteinExistence type="predicted"/>
<feature type="transmembrane region" description="Helical" evidence="7">
    <location>
        <begin position="185"/>
        <end position="205"/>
    </location>
</feature>
<dbReference type="PIRSF" id="PIRSF006060">
    <property type="entry name" value="AA_transporter"/>
    <property type="match status" value="1"/>
</dbReference>
<keyword evidence="9" id="KW-1185">Reference proteome</keyword>
<feature type="transmembrane region" description="Helical" evidence="7">
    <location>
        <begin position="534"/>
        <end position="552"/>
    </location>
</feature>